<organism evidence="1 2">
    <name type="scientific">Aporhodopirellula aestuarii</name>
    <dbReference type="NCBI Taxonomy" id="2950107"/>
    <lineage>
        <taxon>Bacteria</taxon>
        <taxon>Pseudomonadati</taxon>
        <taxon>Planctomycetota</taxon>
        <taxon>Planctomycetia</taxon>
        <taxon>Pirellulales</taxon>
        <taxon>Pirellulaceae</taxon>
        <taxon>Aporhodopirellula</taxon>
    </lineage>
</organism>
<gene>
    <name evidence="1" type="ORF">NB063_06600</name>
</gene>
<evidence type="ECO:0000313" key="2">
    <source>
        <dbReference type="Proteomes" id="UP001202961"/>
    </source>
</evidence>
<dbReference type="RefSeq" id="WP_250927965.1">
    <property type="nucleotide sequence ID" value="NZ_JAMQBK010000021.1"/>
</dbReference>
<sequence>MSEYQWIEFRAIESPLDQEAIGFMHTQSSRAEIDEWRFTNEYTFGNFRGDPEEMLRRGYDLHVHYSNFGIRNLYFRFRDGFEYADLVDQYSYEEQICWLPDEQGSGGILIISPEGESDTYDEIWNPETLASDFVPLWEMINRGDMRPLYVAYLALCIWFDPDADEDEYLEPPVPAGLKQSHPGLDRLCGYLEVDSDLLDVAAEASADSQDQTLDSKRIDEWLQSQDREQMKSTLQRVLCNPSQEPQRLLREIAAELFSHSAPQQSRRSLLEMRRQADEVRRRRSEAIEAKQAQHEANLERLAHVLHERQIQSIARDPNPILRRIDKAIEEKRRVSYKRAADDLKLLQEALGPVFTRAKAEEILSKYPSRSALQSEIRKALDG</sequence>
<accession>A0ABT0U062</accession>
<protein>
    <submittedName>
        <fullName evidence="1">Uncharacterized protein</fullName>
    </submittedName>
</protein>
<keyword evidence="2" id="KW-1185">Reference proteome</keyword>
<proteinExistence type="predicted"/>
<comment type="caution">
    <text evidence="1">The sequence shown here is derived from an EMBL/GenBank/DDBJ whole genome shotgun (WGS) entry which is preliminary data.</text>
</comment>
<name>A0ABT0U062_9BACT</name>
<evidence type="ECO:0000313" key="1">
    <source>
        <dbReference type="EMBL" id="MCM2370293.1"/>
    </source>
</evidence>
<dbReference type="EMBL" id="JAMQBK010000021">
    <property type="protein sequence ID" value="MCM2370293.1"/>
    <property type="molecule type" value="Genomic_DNA"/>
</dbReference>
<dbReference type="Proteomes" id="UP001202961">
    <property type="component" value="Unassembled WGS sequence"/>
</dbReference>
<reference evidence="1 2" key="1">
    <citation type="journal article" date="2022" name="Syst. Appl. Microbiol.">
        <title>Rhodopirellula aestuarii sp. nov., a novel member of the genus Rhodopirellula isolated from brackish sediments collected in the Tagus River estuary, Portugal.</title>
        <authorList>
            <person name="Vitorino I.R."/>
            <person name="Klimek D."/>
            <person name="Calusinska M."/>
            <person name="Lobo-da-Cunha A."/>
            <person name="Vasconcelos V."/>
            <person name="Lage O.M."/>
        </authorList>
    </citation>
    <scope>NUCLEOTIDE SEQUENCE [LARGE SCALE GENOMIC DNA]</scope>
    <source>
        <strain evidence="1 2">ICT_H3.1</strain>
    </source>
</reference>